<dbReference type="InterPro" id="IPR000847">
    <property type="entry name" value="LysR_HTH_N"/>
</dbReference>
<keyword evidence="3" id="KW-0238">DNA-binding</keyword>
<dbReference type="SUPFAM" id="SSF53850">
    <property type="entry name" value="Periplasmic binding protein-like II"/>
    <property type="match status" value="1"/>
</dbReference>
<evidence type="ECO:0000313" key="6">
    <source>
        <dbReference type="EMBL" id="OWY32426.1"/>
    </source>
</evidence>
<comment type="similarity">
    <text evidence="1">Belongs to the LysR transcriptional regulatory family.</text>
</comment>
<dbReference type="PANTHER" id="PTHR30118:SF15">
    <property type="entry name" value="TRANSCRIPTIONAL REGULATORY PROTEIN"/>
    <property type="match status" value="1"/>
</dbReference>
<dbReference type="SUPFAM" id="SSF46785">
    <property type="entry name" value="Winged helix' DNA-binding domain"/>
    <property type="match status" value="1"/>
</dbReference>
<dbReference type="RefSeq" id="WP_088757092.1">
    <property type="nucleotide sequence ID" value="NZ_NJGV01000026.1"/>
</dbReference>
<evidence type="ECO:0000256" key="4">
    <source>
        <dbReference type="ARBA" id="ARBA00023163"/>
    </source>
</evidence>
<evidence type="ECO:0000256" key="3">
    <source>
        <dbReference type="ARBA" id="ARBA00023125"/>
    </source>
</evidence>
<dbReference type="PROSITE" id="PS50931">
    <property type="entry name" value="HTH_LYSR"/>
    <property type="match status" value="1"/>
</dbReference>
<dbReference type="GO" id="GO:0003677">
    <property type="term" value="F:DNA binding"/>
    <property type="evidence" value="ECO:0007669"/>
    <property type="project" value="UniProtKB-KW"/>
</dbReference>
<dbReference type="InterPro" id="IPR036388">
    <property type="entry name" value="WH-like_DNA-bd_sf"/>
</dbReference>
<protein>
    <submittedName>
        <fullName evidence="6">LysR family transcriptional regulator</fullName>
    </submittedName>
</protein>
<dbReference type="Gene3D" id="1.10.10.10">
    <property type="entry name" value="Winged helix-like DNA-binding domain superfamily/Winged helix DNA-binding domain"/>
    <property type="match status" value="1"/>
</dbReference>
<dbReference type="InterPro" id="IPR005119">
    <property type="entry name" value="LysR_subst-bd"/>
</dbReference>
<keyword evidence="2" id="KW-0805">Transcription regulation</keyword>
<dbReference type="PANTHER" id="PTHR30118">
    <property type="entry name" value="HTH-TYPE TRANSCRIPTIONAL REGULATOR LEUO-RELATED"/>
    <property type="match status" value="1"/>
</dbReference>
<keyword evidence="4" id="KW-0804">Transcription</keyword>
<dbReference type="InterPro" id="IPR036390">
    <property type="entry name" value="WH_DNA-bd_sf"/>
</dbReference>
<dbReference type="AlphaFoldDB" id="A0A225SSS1"/>
<proteinExistence type="inferred from homology"/>
<accession>A0A225SSS1</accession>
<evidence type="ECO:0000256" key="2">
    <source>
        <dbReference type="ARBA" id="ARBA00023015"/>
    </source>
</evidence>
<dbReference type="Proteomes" id="UP000214747">
    <property type="component" value="Unassembled WGS sequence"/>
</dbReference>
<gene>
    <name evidence="6" type="ORF">CEJ45_21445</name>
</gene>
<keyword evidence="7" id="KW-1185">Reference proteome</keyword>
<feature type="domain" description="HTH lysR-type" evidence="5">
    <location>
        <begin position="8"/>
        <end position="65"/>
    </location>
</feature>
<name>A0A225SSS1_9BURK</name>
<dbReference type="EMBL" id="NJGV01000026">
    <property type="protein sequence ID" value="OWY32426.1"/>
    <property type="molecule type" value="Genomic_DNA"/>
</dbReference>
<sequence length="298" mass="33050">MDNPLRRLDLNLLVTLDALLVEHNVTRAAERLHLAQPTVSLQLARLRDFFGDPLLLPGPRGMRTTARAEELREPLQQALAALAQAVTPSTAFDPAHSQQTWRAAAFDYSEYTILMPALDGLRKAAPATRLAVIQTTPALVARKMQQGEIDLAFLTDTEAPPELRRLPMFTERYVLAGRAGHPKLKRRPTLAQFCKLEHVIVSSDGGGFHGVTDTVLAEMGVTRKVALSVPHFLFITAVLTNTDLVAMLPSRLVHGNAALKVVEAPIEVPGFEMFMLWHERVHRDPAHQWLREHIASSV</sequence>
<dbReference type="InterPro" id="IPR050389">
    <property type="entry name" value="LysR-type_TF"/>
</dbReference>
<dbReference type="Pfam" id="PF03466">
    <property type="entry name" value="LysR_substrate"/>
    <property type="match status" value="1"/>
</dbReference>
<evidence type="ECO:0000313" key="7">
    <source>
        <dbReference type="Proteomes" id="UP000214747"/>
    </source>
</evidence>
<comment type="caution">
    <text evidence="6">The sequence shown here is derived from an EMBL/GenBank/DDBJ whole genome shotgun (WGS) entry which is preliminary data.</text>
</comment>
<reference evidence="6 7" key="1">
    <citation type="journal article" date="2010" name="Int. J. Syst. Evol. Microbiol.">
        <title>Reclassification of Herbaspirillum putei as a later heterotypic synonym of Herbaspirillum huttiense, with the description of H. huttiense subsp. huttiense subsp. nov. and H. huttiense subsp. putei subsp. nov., comb. nov., and description of Herbaspirillum aquaticum sp. nov.</title>
        <authorList>
            <person name="Dobritsa A.P."/>
            <person name="Reddy M.C."/>
            <person name="Samadpour M."/>
        </authorList>
    </citation>
    <scope>NUCLEOTIDE SEQUENCE [LARGE SCALE GENOMIC DNA]</scope>
    <source>
        <strain evidence="6 7">IEH 4430</strain>
    </source>
</reference>
<evidence type="ECO:0000256" key="1">
    <source>
        <dbReference type="ARBA" id="ARBA00009437"/>
    </source>
</evidence>
<evidence type="ECO:0000259" key="5">
    <source>
        <dbReference type="PROSITE" id="PS50931"/>
    </source>
</evidence>
<organism evidence="6 7">
    <name type="scientific">Herbaspirillum aquaticum</name>
    <dbReference type="NCBI Taxonomy" id="568783"/>
    <lineage>
        <taxon>Bacteria</taxon>
        <taxon>Pseudomonadati</taxon>
        <taxon>Pseudomonadota</taxon>
        <taxon>Betaproteobacteria</taxon>
        <taxon>Burkholderiales</taxon>
        <taxon>Oxalobacteraceae</taxon>
        <taxon>Herbaspirillum</taxon>
    </lineage>
</organism>
<dbReference type="PRINTS" id="PR00039">
    <property type="entry name" value="HTHLYSR"/>
</dbReference>
<dbReference type="Pfam" id="PF00126">
    <property type="entry name" value="HTH_1"/>
    <property type="match status" value="1"/>
</dbReference>
<dbReference type="GO" id="GO:0003700">
    <property type="term" value="F:DNA-binding transcription factor activity"/>
    <property type="evidence" value="ECO:0007669"/>
    <property type="project" value="InterPro"/>
</dbReference>
<dbReference type="Gene3D" id="3.40.190.10">
    <property type="entry name" value="Periplasmic binding protein-like II"/>
    <property type="match status" value="2"/>
</dbReference>